<dbReference type="NCBIfam" id="TIGR00756">
    <property type="entry name" value="PPR"/>
    <property type="match status" value="6"/>
</dbReference>
<dbReference type="KEGG" id="dcr:108216291"/>
<organism evidence="4 5">
    <name type="scientific">Daucus carota subsp. sativus</name>
    <name type="common">Carrot</name>
    <dbReference type="NCBI Taxonomy" id="79200"/>
    <lineage>
        <taxon>Eukaryota</taxon>
        <taxon>Viridiplantae</taxon>
        <taxon>Streptophyta</taxon>
        <taxon>Embryophyta</taxon>
        <taxon>Tracheophyta</taxon>
        <taxon>Spermatophyta</taxon>
        <taxon>Magnoliopsida</taxon>
        <taxon>eudicotyledons</taxon>
        <taxon>Gunneridae</taxon>
        <taxon>Pentapetalae</taxon>
        <taxon>asterids</taxon>
        <taxon>campanulids</taxon>
        <taxon>Apiales</taxon>
        <taxon>Apiaceae</taxon>
        <taxon>Apioideae</taxon>
        <taxon>Scandiceae</taxon>
        <taxon>Daucinae</taxon>
        <taxon>Daucus</taxon>
        <taxon>Daucus sect. Daucus</taxon>
    </lineage>
</organism>
<evidence type="ECO:0000256" key="2">
    <source>
        <dbReference type="ARBA" id="ARBA00061659"/>
    </source>
</evidence>
<gene>
    <name evidence="4" type="ORF">DCAR_0417895</name>
</gene>
<sequence>MSLVSRCLSYCESSSSLYSPVSPVILNLLKSCKALKTLQQIHSQIIRQGFEQDHFIITQFISLCNSLSSNFTYISSVFDRVNTPNIYLWNTLIKVKSQHSSIEECLLLFRRMKRCADVCGDKYTFPSLLKVCARELAVRDGWVVHGVIVRCGVEGDVFVGSSLVDFYGKCREIECARKVFDEMSVRNEVSYTAMIVGYANVGDFEMAVSLFEEMPCRNVASWNAVINVFVRVGDLGGARKLFDLMPEKNVVSFTTMIDAYAKSGDMASARFLFEQSTSKDVVLWSALISGYTQNGQANEAVKLFTDLRAQNVRPDEYIIVSLMSACSQIGNLELAKWVDSYISQSSLDLRRPHVVAALVDMHAKCGNMEKATMLFKKMPKRDLISYCSMIQGLSIHGCGPQAVALFYSMLSEGIIPDDVAFTVILSACSHAGLVEEGCQFFDVMVNKYSIVPSPDHYACIIDLLGRAGKLKAAYDVLKSMPIERYAGAWGALLGACKLHSDIELGKEIANRLFELEPLNAGNYVLLSNIYAEEDRWLDVSLVRNKMLERGLRKVPGCTRIQSNSEKN</sequence>
<dbReference type="Pfam" id="PF13041">
    <property type="entry name" value="PPR_2"/>
    <property type="match status" value="1"/>
</dbReference>
<dbReference type="FunFam" id="1.25.40.10:FF:000475">
    <property type="entry name" value="Pentatricopeptide repeat-containing protein At5g40410, mitochondrial"/>
    <property type="match status" value="1"/>
</dbReference>
<proteinExistence type="inferred from homology"/>
<accession>A0AAF1AZQ3</accession>
<feature type="repeat" description="PPR" evidence="3">
    <location>
        <begin position="280"/>
        <end position="314"/>
    </location>
</feature>
<reference evidence="4" key="1">
    <citation type="journal article" date="2016" name="Nat. Genet.">
        <title>A high-quality carrot genome assembly provides new insights into carotenoid accumulation and asterid genome evolution.</title>
        <authorList>
            <person name="Iorizzo M."/>
            <person name="Ellison S."/>
            <person name="Senalik D."/>
            <person name="Zeng P."/>
            <person name="Satapoomin P."/>
            <person name="Huang J."/>
            <person name="Bowman M."/>
            <person name="Iovene M."/>
            <person name="Sanseverino W."/>
            <person name="Cavagnaro P."/>
            <person name="Yildiz M."/>
            <person name="Macko-Podgorni A."/>
            <person name="Moranska E."/>
            <person name="Grzebelus E."/>
            <person name="Grzebelus D."/>
            <person name="Ashrafi H."/>
            <person name="Zheng Z."/>
            <person name="Cheng S."/>
            <person name="Spooner D."/>
            <person name="Van Deynze A."/>
            <person name="Simon P."/>
        </authorList>
    </citation>
    <scope>NUCLEOTIDE SEQUENCE</scope>
    <source>
        <tissue evidence="4">Leaf</tissue>
    </source>
</reference>
<dbReference type="Pfam" id="PF20431">
    <property type="entry name" value="E_motif"/>
    <property type="match status" value="1"/>
</dbReference>
<evidence type="ECO:0008006" key="6">
    <source>
        <dbReference type="Google" id="ProtNLM"/>
    </source>
</evidence>
<protein>
    <recommendedName>
        <fullName evidence="6">Pentacotripeptide-repeat region of PRORP domain-containing protein</fullName>
    </recommendedName>
</protein>
<feature type="repeat" description="PPR" evidence="3">
    <location>
        <begin position="382"/>
        <end position="416"/>
    </location>
</feature>
<dbReference type="GO" id="GO:0009451">
    <property type="term" value="P:RNA modification"/>
    <property type="evidence" value="ECO:0007669"/>
    <property type="project" value="InterPro"/>
</dbReference>
<dbReference type="PROSITE" id="PS51375">
    <property type="entry name" value="PPR"/>
    <property type="match status" value="4"/>
</dbReference>
<comment type="similarity">
    <text evidence="2">Belongs to the PPR family. PCMP-E subfamily.</text>
</comment>
<evidence type="ECO:0000313" key="5">
    <source>
        <dbReference type="Proteomes" id="UP000077755"/>
    </source>
</evidence>
<feature type="repeat" description="PPR" evidence="3">
    <location>
        <begin position="249"/>
        <end position="279"/>
    </location>
</feature>
<dbReference type="FunFam" id="1.25.40.10:FF:001156">
    <property type="entry name" value="Pentatricopeptide repeat-containing protein At5g61800"/>
    <property type="match status" value="1"/>
</dbReference>
<dbReference type="PANTHER" id="PTHR47926:SF467">
    <property type="entry name" value="REPEAT-CONTAINING PROTEIN, PUTATIVE-RELATED"/>
    <property type="match status" value="1"/>
</dbReference>
<dbReference type="AlphaFoldDB" id="A0AAF1AZQ3"/>
<evidence type="ECO:0000313" key="4">
    <source>
        <dbReference type="EMBL" id="WOG98551.1"/>
    </source>
</evidence>
<reference evidence="4" key="2">
    <citation type="submission" date="2022-03" db="EMBL/GenBank/DDBJ databases">
        <title>Draft title - Genomic analysis of global carrot germplasm unveils the trajectory of domestication and the origin of high carotenoid orange carrot.</title>
        <authorList>
            <person name="Iorizzo M."/>
            <person name="Ellison S."/>
            <person name="Senalik D."/>
            <person name="Macko-Podgorni A."/>
            <person name="Grzebelus D."/>
            <person name="Bostan H."/>
            <person name="Rolling W."/>
            <person name="Curaba J."/>
            <person name="Simon P."/>
        </authorList>
    </citation>
    <scope>NUCLEOTIDE SEQUENCE</scope>
    <source>
        <tissue evidence="4">Leaf</tissue>
    </source>
</reference>
<name>A0AAF1AZQ3_DAUCS</name>
<feature type="repeat" description="PPR" evidence="3">
    <location>
        <begin position="187"/>
        <end position="221"/>
    </location>
</feature>
<keyword evidence="5" id="KW-1185">Reference proteome</keyword>
<dbReference type="Gene3D" id="1.25.40.10">
    <property type="entry name" value="Tetratricopeptide repeat domain"/>
    <property type="match status" value="4"/>
</dbReference>
<dbReference type="InterPro" id="IPR011990">
    <property type="entry name" value="TPR-like_helical_dom_sf"/>
</dbReference>
<dbReference type="GO" id="GO:0003723">
    <property type="term" value="F:RNA binding"/>
    <property type="evidence" value="ECO:0007669"/>
    <property type="project" value="InterPro"/>
</dbReference>
<dbReference type="EMBL" id="CP093346">
    <property type="protein sequence ID" value="WOG98551.1"/>
    <property type="molecule type" value="Genomic_DNA"/>
</dbReference>
<keyword evidence="1" id="KW-0677">Repeat</keyword>
<dbReference type="InterPro" id="IPR002885">
    <property type="entry name" value="PPR_rpt"/>
</dbReference>
<dbReference type="InterPro" id="IPR046960">
    <property type="entry name" value="PPR_At4g14850-like_plant"/>
</dbReference>
<evidence type="ECO:0000256" key="1">
    <source>
        <dbReference type="ARBA" id="ARBA00022737"/>
    </source>
</evidence>
<dbReference type="PANTHER" id="PTHR47926">
    <property type="entry name" value="PENTATRICOPEPTIDE REPEAT-CONTAINING PROTEIN"/>
    <property type="match status" value="1"/>
</dbReference>
<dbReference type="Proteomes" id="UP000077755">
    <property type="component" value="Chromosome 4"/>
</dbReference>
<evidence type="ECO:0000256" key="3">
    <source>
        <dbReference type="PROSITE-ProRule" id="PRU00708"/>
    </source>
</evidence>
<dbReference type="InterPro" id="IPR046848">
    <property type="entry name" value="E_motif"/>
</dbReference>
<dbReference type="Pfam" id="PF01535">
    <property type="entry name" value="PPR"/>
    <property type="match status" value="9"/>
</dbReference>
<dbReference type="FunFam" id="1.25.40.10:FF:000334">
    <property type="entry name" value="Pentatricopeptide repeat-containing protein"/>
    <property type="match status" value="1"/>
</dbReference>